<keyword evidence="1" id="KW-1133">Transmembrane helix</keyword>
<proteinExistence type="predicted"/>
<reference evidence="2 4" key="1">
    <citation type="submission" date="2018-10" db="EMBL/GenBank/DDBJ databases">
        <title>Genome seuquencing of Lactobacillus species.</title>
        <authorList>
            <person name="Baek C."/>
            <person name="Yi H."/>
        </authorList>
    </citation>
    <scope>NUCLEOTIDE SEQUENCE [LARGE SCALE GENOMIC DNA]</scope>
    <source>
        <strain evidence="2 4">DSM 10667</strain>
    </source>
</reference>
<protein>
    <recommendedName>
        <fullName evidence="6">Immunity protein</fullName>
    </recommendedName>
</protein>
<name>A0A4Q9Y3A3_9LACO</name>
<evidence type="ECO:0000313" key="3">
    <source>
        <dbReference type="EMBL" id="TBX38724.1"/>
    </source>
</evidence>
<accession>A0A4Q9Y3A3</accession>
<dbReference type="Proteomes" id="UP000277896">
    <property type="component" value="Chromosome"/>
</dbReference>
<dbReference type="EMBL" id="CP032744">
    <property type="protein sequence ID" value="AYJ39731.1"/>
    <property type="molecule type" value="Genomic_DNA"/>
</dbReference>
<feature type="transmembrane region" description="Helical" evidence="1">
    <location>
        <begin position="49"/>
        <end position="73"/>
    </location>
</feature>
<reference evidence="3 5" key="2">
    <citation type="submission" date="2019-01" db="EMBL/GenBank/DDBJ databases">
        <title>Draft genome sequence of Lactobacillus paraplantarum OSY-TC318, a Producer of the novel lantibiotic Paraplantaracin TC318.</title>
        <authorList>
            <person name="Hussein W.E."/>
            <person name="Huang E."/>
            <person name="Yousef A.E."/>
        </authorList>
    </citation>
    <scope>NUCLEOTIDE SEQUENCE [LARGE SCALE GENOMIC DNA]</scope>
    <source>
        <strain evidence="3 5">OSY-TC318</strain>
    </source>
</reference>
<evidence type="ECO:0000256" key="1">
    <source>
        <dbReference type="SAM" id="Phobius"/>
    </source>
</evidence>
<feature type="transmembrane region" description="Helical" evidence="1">
    <location>
        <begin position="6"/>
        <end position="28"/>
    </location>
</feature>
<organism evidence="3 5">
    <name type="scientific">Lactiplantibacillus paraplantarum</name>
    <dbReference type="NCBI Taxonomy" id="60520"/>
    <lineage>
        <taxon>Bacteria</taxon>
        <taxon>Bacillati</taxon>
        <taxon>Bacillota</taxon>
        <taxon>Bacilli</taxon>
        <taxon>Lactobacillales</taxon>
        <taxon>Lactobacillaceae</taxon>
        <taxon>Lactiplantibacillus</taxon>
    </lineage>
</organism>
<dbReference type="Proteomes" id="UP000292648">
    <property type="component" value="Unassembled WGS sequence"/>
</dbReference>
<gene>
    <name evidence="3" type="ORF">EUZ87_13035</name>
    <name evidence="2" type="ORF">LP667_13445</name>
</gene>
<evidence type="ECO:0008006" key="6">
    <source>
        <dbReference type="Google" id="ProtNLM"/>
    </source>
</evidence>
<evidence type="ECO:0000313" key="2">
    <source>
        <dbReference type="EMBL" id="AYJ39731.1"/>
    </source>
</evidence>
<keyword evidence="1" id="KW-0472">Membrane</keyword>
<sequence length="74" mass="8027">MTLRTGIVLRIVFGLLFTGLGGLQIIAVRRYFRQLKLHGNSETSPFSALALWSGFVFGLIFIVAGIVAGFGLIN</sequence>
<keyword evidence="1" id="KW-0812">Transmembrane</keyword>
<evidence type="ECO:0000313" key="5">
    <source>
        <dbReference type="Proteomes" id="UP000292648"/>
    </source>
</evidence>
<dbReference type="EMBL" id="SEHH01000108">
    <property type="protein sequence ID" value="TBX38724.1"/>
    <property type="molecule type" value="Genomic_DNA"/>
</dbReference>
<dbReference type="AlphaFoldDB" id="A0A4Q9Y3A3"/>
<evidence type="ECO:0000313" key="4">
    <source>
        <dbReference type="Proteomes" id="UP000277896"/>
    </source>
</evidence>